<dbReference type="EMBL" id="WIVU01000232">
    <property type="protein sequence ID" value="MQU09673.1"/>
    <property type="molecule type" value="Genomic_DNA"/>
</dbReference>
<evidence type="ECO:0000313" key="3">
    <source>
        <dbReference type="Proteomes" id="UP000478064"/>
    </source>
</evidence>
<name>A0A6L5I282_9PSED</name>
<sequence length="48" mass="4940">MQIKNVFAANKTIGGDKKINQASIAPADTAAIIILMAMNIGIVPSALT</sequence>
<feature type="non-terminal residue" evidence="2">
    <location>
        <position position="48"/>
    </location>
</feature>
<evidence type="ECO:0000313" key="2">
    <source>
        <dbReference type="EMBL" id="MQU09673.1"/>
    </source>
</evidence>
<evidence type="ECO:0000256" key="1">
    <source>
        <dbReference type="SAM" id="Phobius"/>
    </source>
</evidence>
<keyword evidence="1" id="KW-0812">Transmembrane</keyword>
<feature type="transmembrane region" description="Helical" evidence="1">
    <location>
        <begin position="27"/>
        <end position="47"/>
    </location>
</feature>
<reference evidence="2 3" key="1">
    <citation type="submission" date="2019-10" db="EMBL/GenBank/DDBJ databases">
        <title>Evaluation of single-gene subtyping targets for Pseudomonas.</title>
        <authorList>
            <person name="Reichler S.J."/>
            <person name="Orsi R.H."/>
            <person name="Wiedmann M."/>
            <person name="Martin N.H."/>
            <person name="Murphy S.I."/>
        </authorList>
    </citation>
    <scope>NUCLEOTIDE SEQUENCE [LARGE SCALE GENOMIC DNA]</scope>
    <source>
        <strain evidence="2 3">FSL R10-1637</strain>
    </source>
</reference>
<protein>
    <submittedName>
        <fullName evidence="2">Uncharacterized protein</fullName>
    </submittedName>
</protein>
<keyword evidence="1" id="KW-1133">Transmembrane helix</keyword>
<gene>
    <name evidence="2" type="ORF">GHO27_29030</name>
</gene>
<accession>A0A6L5I282</accession>
<comment type="caution">
    <text evidence="2">The sequence shown here is derived from an EMBL/GenBank/DDBJ whole genome shotgun (WGS) entry which is preliminary data.</text>
</comment>
<dbReference type="AlphaFoldDB" id="A0A6L5I282"/>
<dbReference type="Proteomes" id="UP000478064">
    <property type="component" value="Unassembled WGS sequence"/>
</dbReference>
<keyword evidence="1" id="KW-0472">Membrane</keyword>
<proteinExistence type="predicted"/>
<organism evidence="2 3">
    <name type="scientific">Pseudomonas helleri</name>
    <dbReference type="NCBI Taxonomy" id="1608996"/>
    <lineage>
        <taxon>Bacteria</taxon>
        <taxon>Pseudomonadati</taxon>
        <taxon>Pseudomonadota</taxon>
        <taxon>Gammaproteobacteria</taxon>
        <taxon>Pseudomonadales</taxon>
        <taxon>Pseudomonadaceae</taxon>
        <taxon>Pseudomonas</taxon>
    </lineage>
</organism>